<dbReference type="EMBL" id="JBHSQS010000022">
    <property type="protein sequence ID" value="MFC5926871.1"/>
    <property type="molecule type" value="Genomic_DNA"/>
</dbReference>
<proteinExistence type="predicted"/>
<reference evidence="2" key="1">
    <citation type="journal article" date="2019" name="Int. J. Syst. Evol. Microbiol.">
        <title>The Global Catalogue of Microorganisms (GCM) 10K type strain sequencing project: providing services to taxonomists for standard genome sequencing and annotation.</title>
        <authorList>
            <consortium name="The Broad Institute Genomics Platform"/>
            <consortium name="The Broad Institute Genome Sequencing Center for Infectious Disease"/>
            <person name="Wu L."/>
            <person name="Ma J."/>
        </authorList>
    </citation>
    <scope>NUCLEOTIDE SEQUENCE [LARGE SCALE GENOMIC DNA]</scope>
    <source>
        <strain evidence="2">CGMCC 4.7144</strain>
    </source>
</reference>
<sequence length="261" mass="29155">MTYSVRPKSLTDDLREVPYLFVEHELPADQTSPYRYHPRDHRSFIVIGGRVRLESRHADGTGYREYGRLRGWHAEPGATYRFAQVGVEPAVVVEAGSTLGPTHESWDVAPFGPDTACCRDVDSYQVDKPWGHEVWYTNNLDGVPYALKQIHMTAGHQSSLQSHDRKVETNYVVDGEATVLNGLPAPQDHSAVIDIATLPRAVYKRRSGWSSAATVLHRVIAHSDYTSVEVSTPELDDVIRWADDTNRGNGRIEVEHAGARA</sequence>
<dbReference type="Proteomes" id="UP001596226">
    <property type="component" value="Unassembled WGS sequence"/>
</dbReference>
<protein>
    <submittedName>
        <fullName evidence="1">Uncharacterized protein</fullName>
    </submittedName>
</protein>
<evidence type="ECO:0000313" key="1">
    <source>
        <dbReference type="EMBL" id="MFC5926871.1"/>
    </source>
</evidence>
<name>A0ABW1HCH4_9ACTN</name>
<gene>
    <name evidence="1" type="ORF">ACFQGL_26380</name>
</gene>
<dbReference type="InterPro" id="IPR011051">
    <property type="entry name" value="RmlC_Cupin_sf"/>
</dbReference>
<accession>A0ABW1HCH4</accession>
<keyword evidence="2" id="KW-1185">Reference proteome</keyword>
<evidence type="ECO:0000313" key="2">
    <source>
        <dbReference type="Proteomes" id="UP001596226"/>
    </source>
</evidence>
<dbReference type="SUPFAM" id="SSF51182">
    <property type="entry name" value="RmlC-like cupins"/>
    <property type="match status" value="1"/>
</dbReference>
<organism evidence="1 2">
    <name type="scientific">Micromonospora vulcania</name>
    <dbReference type="NCBI Taxonomy" id="1441873"/>
    <lineage>
        <taxon>Bacteria</taxon>
        <taxon>Bacillati</taxon>
        <taxon>Actinomycetota</taxon>
        <taxon>Actinomycetes</taxon>
        <taxon>Micromonosporales</taxon>
        <taxon>Micromonosporaceae</taxon>
        <taxon>Micromonospora</taxon>
    </lineage>
</organism>
<comment type="caution">
    <text evidence="1">The sequence shown here is derived from an EMBL/GenBank/DDBJ whole genome shotgun (WGS) entry which is preliminary data.</text>
</comment>
<dbReference type="RefSeq" id="WP_377515157.1">
    <property type="nucleotide sequence ID" value="NZ_JBHSQS010000022.1"/>
</dbReference>